<feature type="transmembrane region" description="Helical" evidence="1">
    <location>
        <begin position="26"/>
        <end position="44"/>
    </location>
</feature>
<protein>
    <recommendedName>
        <fullName evidence="3">SXP/RAL-2 family protein Ani s 5-like cation-binding domain-containing protein</fullName>
    </recommendedName>
</protein>
<keyword evidence="1" id="KW-0472">Membrane</keyword>
<organism evidence="2">
    <name type="scientific">Dulem virus 36</name>
    <dbReference type="NCBI Taxonomy" id="3145754"/>
    <lineage>
        <taxon>Viruses</taxon>
        <taxon>Duplodnaviria</taxon>
        <taxon>Heunggongvirae</taxon>
        <taxon>Uroviricota</taxon>
        <taxon>Caudoviricetes</taxon>
    </lineage>
</organism>
<reference evidence="2" key="1">
    <citation type="submission" date="2024-03" db="EMBL/GenBank/DDBJ databases">
        <title>Diverse circular DNA viruses in blood, oral, and fecal samples of captive lemurs.</title>
        <authorList>
            <person name="Paietta E.N."/>
            <person name="Kraberger S."/>
            <person name="Lund M.C."/>
            <person name="Custer J.M."/>
            <person name="Vargas K.M."/>
            <person name="Ehmke E.E."/>
            <person name="Yoder A.D."/>
            <person name="Varsani A."/>
        </authorList>
    </citation>
    <scope>NUCLEOTIDE SEQUENCE</scope>
    <source>
        <strain evidence="2">Duke_24FS_3</strain>
    </source>
</reference>
<evidence type="ECO:0000313" key="2">
    <source>
        <dbReference type="EMBL" id="XCD05053.1"/>
    </source>
</evidence>
<accession>A0AAU8B0E9</accession>
<keyword evidence="1" id="KW-0812">Transmembrane</keyword>
<sequence length="244" mass="26279">MMDGNGLSVADALALSRDNNCNDGDMWGGNGAWMMMFLFFLLAWGGRGFGIGNNGSGGYDGGALTRGELCQDMNFQSVENGVRGIQQGLCDGFYAMNTSMLNGFAGVDQALCNGFNNVNNNITQARFDAQQCCCETNRNIDSVKNQLSQCCCDIINASNANTQRIVDHLTQNEIQTLRDNLQTANFQLSQQTQSANLINQLRPCPVPAYLSCSPYEVYNPFGGYGRASFGRGFGGCDCNSGCGC</sequence>
<keyword evidence="1" id="KW-1133">Transmembrane helix</keyword>
<name>A0AAU8B0E9_9CAUD</name>
<proteinExistence type="predicted"/>
<evidence type="ECO:0000256" key="1">
    <source>
        <dbReference type="SAM" id="Phobius"/>
    </source>
</evidence>
<dbReference type="EMBL" id="PP511521">
    <property type="protein sequence ID" value="XCD05053.1"/>
    <property type="molecule type" value="Genomic_DNA"/>
</dbReference>
<evidence type="ECO:0008006" key="3">
    <source>
        <dbReference type="Google" id="ProtNLM"/>
    </source>
</evidence>